<dbReference type="AlphaFoldDB" id="A0A4R5QFH0"/>
<dbReference type="GO" id="GO:0000156">
    <property type="term" value="F:phosphorelay response regulator activity"/>
    <property type="evidence" value="ECO:0007669"/>
    <property type="project" value="TreeGrafter"/>
</dbReference>
<feature type="domain" description="Response regulatory" evidence="5">
    <location>
        <begin position="57"/>
        <end position="167"/>
    </location>
</feature>
<evidence type="ECO:0000256" key="1">
    <source>
        <dbReference type="ARBA" id="ARBA00022553"/>
    </source>
</evidence>
<dbReference type="Pfam" id="PF00072">
    <property type="entry name" value="Response_reg"/>
    <property type="match status" value="1"/>
</dbReference>
<keyword evidence="1 4" id="KW-0597">Phosphoprotein</keyword>
<keyword evidence="2" id="KW-0902">Two-component regulatory system</keyword>
<evidence type="ECO:0000256" key="2">
    <source>
        <dbReference type="ARBA" id="ARBA00023012"/>
    </source>
</evidence>
<evidence type="ECO:0000256" key="4">
    <source>
        <dbReference type="PROSITE-ProRule" id="PRU00169"/>
    </source>
</evidence>
<reference evidence="6 7" key="1">
    <citation type="journal article" date="2016" name="J. Microbiol.">
        <title>Dankookia rubra gen. nov., sp. nov., an alphaproteobacterium isolated from sediment of a shallow stream.</title>
        <authorList>
            <person name="Kim W.H."/>
            <person name="Kim D.H."/>
            <person name="Kang K."/>
            <person name="Ahn T.Y."/>
        </authorList>
    </citation>
    <scope>NUCLEOTIDE SEQUENCE [LARGE SCALE GENOMIC DNA]</scope>
    <source>
        <strain evidence="6 7">JCM30602</strain>
    </source>
</reference>
<keyword evidence="3" id="KW-0238">DNA-binding</keyword>
<dbReference type="GO" id="GO:0032993">
    <property type="term" value="C:protein-DNA complex"/>
    <property type="evidence" value="ECO:0007669"/>
    <property type="project" value="TreeGrafter"/>
</dbReference>
<dbReference type="Proteomes" id="UP000295096">
    <property type="component" value="Unassembled WGS sequence"/>
</dbReference>
<dbReference type="PROSITE" id="PS50110">
    <property type="entry name" value="RESPONSE_REGULATORY"/>
    <property type="match status" value="1"/>
</dbReference>
<dbReference type="EMBL" id="SMSJ01000018">
    <property type="protein sequence ID" value="TDH61766.1"/>
    <property type="molecule type" value="Genomic_DNA"/>
</dbReference>
<evidence type="ECO:0000259" key="5">
    <source>
        <dbReference type="PROSITE" id="PS50110"/>
    </source>
</evidence>
<dbReference type="Gene3D" id="3.40.50.2300">
    <property type="match status" value="1"/>
</dbReference>
<keyword evidence="7" id="KW-1185">Reference proteome</keyword>
<gene>
    <name evidence="6" type="ORF">E2C06_15490</name>
</gene>
<sequence length="170" mass="17925">MSQVYGFVRQSGGLVRIESVPGRCTTARLCLPQTLPFGVREQPIDAPAPARAGAHRSVLLVDDERIARELAAERLRELGYRVLEVADGPAGLDLLEGGAQVDMLVTDVGLPNGMNGGQVAEAVRARLPGLPLLFITGYAGTELLPGSAATDKPFDLDTLARKVQAALADP</sequence>
<comment type="caution">
    <text evidence="6">The sequence shown here is derived from an EMBL/GenBank/DDBJ whole genome shotgun (WGS) entry which is preliminary data.</text>
</comment>
<dbReference type="SUPFAM" id="SSF52172">
    <property type="entry name" value="CheY-like"/>
    <property type="match status" value="1"/>
</dbReference>
<dbReference type="PANTHER" id="PTHR48111:SF40">
    <property type="entry name" value="PHOSPHATE REGULON TRANSCRIPTIONAL REGULATORY PROTEIN PHOB"/>
    <property type="match status" value="1"/>
</dbReference>
<dbReference type="InterPro" id="IPR001789">
    <property type="entry name" value="Sig_transdc_resp-reg_receiver"/>
</dbReference>
<evidence type="ECO:0000313" key="6">
    <source>
        <dbReference type="EMBL" id="TDH61766.1"/>
    </source>
</evidence>
<evidence type="ECO:0000256" key="3">
    <source>
        <dbReference type="ARBA" id="ARBA00023125"/>
    </source>
</evidence>
<dbReference type="SMART" id="SM00448">
    <property type="entry name" value="REC"/>
    <property type="match status" value="1"/>
</dbReference>
<proteinExistence type="predicted"/>
<name>A0A4R5QFH0_9PROT</name>
<accession>A0A4R5QFH0</accession>
<evidence type="ECO:0000313" key="7">
    <source>
        <dbReference type="Proteomes" id="UP000295096"/>
    </source>
</evidence>
<dbReference type="GO" id="GO:0006355">
    <property type="term" value="P:regulation of DNA-templated transcription"/>
    <property type="evidence" value="ECO:0007669"/>
    <property type="project" value="TreeGrafter"/>
</dbReference>
<dbReference type="PANTHER" id="PTHR48111">
    <property type="entry name" value="REGULATOR OF RPOS"/>
    <property type="match status" value="1"/>
</dbReference>
<dbReference type="GO" id="GO:0000976">
    <property type="term" value="F:transcription cis-regulatory region binding"/>
    <property type="evidence" value="ECO:0007669"/>
    <property type="project" value="TreeGrafter"/>
</dbReference>
<protein>
    <submittedName>
        <fullName evidence="6">Response regulator</fullName>
    </submittedName>
</protein>
<dbReference type="InterPro" id="IPR011006">
    <property type="entry name" value="CheY-like_superfamily"/>
</dbReference>
<organism evidence="6 7">
    <name type="scientific">Dankookia rubra</name>
    <dbReference type="NCBI Taxonomy" id="1442381"/>
    <lineage>
        <taxon>Bacteria</taxon>
        <taxon>Pseudomonadati</taxon>
        <taxon>Pseudomonadota</taxon>
        <taxon>Alphaproteobacteria</taxon>
        <taxon>Acetobacterales</taxon>
        <taxon>Roseomonadaceae</taxon>
        <taxon>Dankookia</taxon>
    </lineage>
</organism>
<feature type="modified residue" description="4-aspartylphosphate" evidence="4">
    <location>
        <position position="107"/>
    </location>
</feature>
<dbReference type="OrthoDB" id="8019678at2"/>
<dbReference type="InterPro" id="IPR039420">
    <property type="entry name" value="WalR-like"/>
</dbReference>
<dbReference type="GO" id="GO:0005829">
    <property type="term" value="C:cytosol"/>
    <property type="evidence" value="ECO:0007669"/>
    <property type="project" value="TreeGrafter"/>
</dbReference>